<evidence type="ECO:0000256" key="6">
    <source>
        <dbReference type="SAM" id="MobiDB-lite"/>
    </source>
</evidence>
<dbReference type="OrthoDB" id="6141102at2759"/>
<dbReference type="InterPro" id="IPR045318">
    <property type="entry name" value="EZH1/2-like"/>
</dbReference>
<dbReference type="GO" id="GO:0032259">
    <property type="term" value="P:methylation"/>
    <property type="evidence" value="ECO:0007669"/>
    <property type="project" value="UniProtKB-KW"/>
</dbReference>
<feature type="domain" description="CXC" evidence="8">
    <location>
        <begin position="431"/>
        <end position="536"/>
    </location>
</feature>
<name>A0A8K1CJF7_PYTOL</name>
<evidence type="ECO:0000256" key="4">
    <source>
        <dbReference type="ARBA" id="ARBA00023015"/>
    </source>
</evidence>
<keyword evidence="5" id="KW-0804">Transcription</keyword>
<evidence type="ECO:0000313" key="10">
    <source>
        <dbReference type="Proteomes" id="UP000794436"/>
    </source>
</evidence>
<feature type="region of interest" description="Disordered" evidence="6">
    <location>
        <begin position="1"/>
        <end position="22"/>
    </location>
</feature>
<dbReference type="PROSITE" id="PS50280">
    <property type="entry name" value="SET"/>
    <property type="match status" value="1"/>
</dbReference>
<evidence type="ECO:0000256" key="2">
    <source>
        <dbReference type="ARBA" id="ARBA00022679"/>
    </source>
</evidence>
<dbReference type="Pfam" id="PF00856">
    <property type="entry name" value="SET"/>
    <property type="match status" value="1"/>
</dbReference>
<evidence type="ECO:0000259" key="8">
    <source>
        <dbReference type="PROSITE" id="PS51633"/>
    </source>
</evidence>
<dbReference type="InterPro" id="IPR026489">
    <property type="entry name" value="CXC_dom"/>
</dbReference>
<evidence type="ECO:0000259" key="7">
    <source>
        <dbReference type="PROSITE" id="PS50280"/>
    </source>
</evidence>
<keyword evidence="2" id="KW-0808">Transferase</keyword>
<dbReference type="InterPro" id="IPR046341">
    <property type="entry name" value="SET_dom_sf"/>
</dbReference>
<dbReference type="GO" id="GO:0005634">
    <property type="term" value="C:nucleus"/>
    <property type="evidence" value="ECO:0007669"/>
    <property type="project" value="TreeGrafter"/>
</dbReference>
<dbReference type="CDD" id="cd10519">
    <property type="entry name" value="SET_EZH"/>
    <property type="match status" value="1"/>
</dbReference>
<dbReference type="SUPFAM" id="SSF82199">
    <property type="entry name" value="SET domain"/>
    <property type="match status" value="1"/>
</dbReference>
<dbReference type="Gene3D" id="2.170.270.10">
    <property type="entry name" value="SET domain"/>
    <property type="match status" value="1"/>
</dbReference>
<dbReference type="SMART" id="SM00317">
    <property type="entry name" value="SET"/>
    <property type="match status" value="1"/>
</dbReference>
<dbReference type="PROSITE" id="PS51633">
    <property type="entry name" value="CXC"/>
    <property type="match status" value="1"/>
</dbReference>
<dbReference type="Proteomes" id="UP000794436">
    <property type="component" value="Unassembled WGS sequence"/>
</dbReference>
<gene>
    <name evidence="9" type="ORF">Poli38472_002777</name>
</gene>
<dbReference type="InterPro" id="IPR048358">
    <property type="entry name" value="EZH1/2_MCSS"/>
</dbReference>
<evidence type="ECO:0000313" key="9">
    <source>
        <dbReference type="EMBL" id="TMW63836.1"/>
    </source>
</evidence>
<dbReference type="Pfam" id="PF21358">
    <property type="entry name" value="Ezh2_MCSS"/>
    <property type="match status" value="1"/>
</dbReference>
<evidence type="ECO:0000256" key="5">
    <source>
        <dbReference type="ARBA" id="ARBA00023163"/>
    </source>
</evidence>
<accession>A0A8K1CJF7</accession>
<dbReference type="PANTHER" id="PTHR45747:SF4">
    <property type="entry name" value="HISTONE-LYSINE N-METHYLTRANSFERASE E(Z)"/>
    <property type="match status" value="1"/>
</dbReference>
<feature type="domain" description="SET" evidence="7">
    <location>
        <begin position="563"/>
        <end position="680"/>
    </location>
</feature>
<dbReference type="PANTHER" id="PTHR45747">
    <property type="entry name" value="HISTONE-LYSINE N-METHYLTRANSFERASE E(Z)"/>
    <property type="match status" value="1"/>
</dbReference>
<keyword evidence="3" id="KW-0949">S-adenosyl-L-methionine</keyword>
<dbReference type="GO" id="GO:0003682">
    <property type="term" value="F:chromatin binding"/>
    <property type="evidence" value="ECO:0007669"/>
    <property type="project" value="TreeGrafter"/>
</dbReference>
<reference evidence="9" key="1">
    <citation type="submission" date="2019-03" db="EMBL/GenBank/DDBJ databases">
        <title>Long read genome sequence of the mycoparasitic Pythium oligandrum ATCC 38472 isolated from sugarbeet rhizosphere.</title>
        <authorList>
            <person name="Gaulin E."/>
        </authorList>
    </citation>
    <scope>NUCLEOTIDE SEQUENCE</scope>
    <source>
        <strain evidence="9">ATCC 38472_TT</strain>
    </source>
</reference>
<dbReference type="SMART" id="SM01114">
    <property type="entry name" value="CXC"/>
    <property type="match status" value="1"/>
</dbReference>
<dbReference type="InterPro" id="IPR033467">
    <property type="entry name" value="Tesmin/TSO1-like_CXC"/>
</dbReference>
<organism evidence="9 10">
    <name type="scientific">Pythium oligandrum</name>
    <name type="common">Mycoparasitic fungus</name>
    <dbReference type="NCBI Taxonomy" id="41045"/>
    <lineage>
        <taxon>Eukaryota</taxon>
        <taxon>Sar</taxon>
        <taxon>Stramenopiles</taxon>
        <taxon>Oomycota</taxon>
        <taxon>Peronosporomycetes</taxon>
        <taxon>Pythiales</taxon>
        <taxon>Pythiaceae</taxon>
        <taxon>Pythium</taxon>
    </lineage>
</organism>
<feature type="compositionally biased region" description="Polar residues" evidence="6">
    <location>
        <begin position="85"/>
        <end position="95"/>
    </location>
</feature>
<evidence type="ECO:0000256" key="3">
    <source>
        <dbReference type="ARBA" id="ARBA00022691"/>
    </source>
</evidence>
<keyword evidence="1" id="KW-0489">Methyltransferase</keyword>
<feature type="region of interest" description="Disordered" evidence="6">
    <location>
        <begin position="238"/>
        <end position="259"/>
    </location>
</feature>
<protein>
    <submittedName>
        <fullName evidence="9">Uncharacterized protein</fullName>
    </submittedName>
</protein>
<sequence>MNMPTATPSKRKAPVEDETSDDEMMQHLREHSVLAYNEFVRQFQRQTNELIAKNRVLTEHHRRKYGRTRMRYPMAWDDPQMQTWQNQTRAQTSEPPTEPDSRVRKTCKVEIRSSSGSVQTLVRRTVILPRIPPSERASMWTALTKNYEVEDQPQLKYLPYFGDDDDEDVVSEFYQVKLQGTSACEVDFTRELCEAVLRQLGKTWELTKQDLRVVSKTIQVEPEVVAEVHKKLQMRHHKAKKAKHSATAEPDAANGSRDANGLAVDAETPITQQSHFQLYEKAADSYRSLLCRRCYLYDCDYHGCREVPKLEIAEQNAVHKMKKSPLDTRMGRNCGNQCFLAQTQPSPKLSKTRAISTAFGWDKAKQIACARAYFICDGNFCEIAKLLGDKTCLEVAEFCEQHEINTRNIASERKSRATPRNKKKKKMRPSISHLQHVESGPMNIIPTIITQCAHEGSCEDANCSCYEDGRLCSKLCYCVHEDCKIFFRGCRCVRGRCRTKACPCFASGRECDLDLCSVCCNDDVKLMAAAQDEMEEKPSAPPIIFKKAIGPCQNRNMGTSKRKQLRVGRSTMANAGLGLFVDDSVAKDEFIIEYIGEMVSQEEAERRGTIYDKLNRSYLFNLDTETVVDATRKGNKTRFINHSSKPNCYSRIVNINSDYRIGIYALRDIEPHTELFFDYGYEKDMQHEHLHKQPTITEWMKKR</sequence>
<dbReference type="GO" id="GO:0031507">
    <property type="term" value="P:heterochromatin formation"/>
    <property type="evidence" value="ECO:0007669"/>
    <property type="project" value="TreeGrafter"/>
</dbReference>
<dbReference type="InterPro" id="IPR001214">
    <property type="entry name" value="SET_dom"/>
</dbReference>
<dbReference type="EMBL" id="SPLM01000072">
    <property type="protein sequence ID" value="TMW63836.1"/>
    <property type="molecule type" value="Genomic_DNA"/>
</dbReference>
<proteinExistence type="predicted"/>
<dbReference type="GO" id="GO:0046976">
    <property type="term" value="F:histone H3K27 methyltransferase activity"/>
    <property type="evidence" value="ECO:0007669"/>
    <property type="project" value="TreeGrafter"/>
</dbReference>
<keyword evidence="4" id="KW-0805">Transcription regulation</keyword>
<dbReference type="AlphaFoldDB" id="A0A8K1CJF7"/>
<feature type="region of interest" description="Disordered" evidence="6">
    <location>
        <begin position="85"/>
        <end position="104"/>
    </location>
</feature>
<comment type="caution">
    <text evidence="9">The sequence shown here is derived from an EMBL/GenBank/DDBJ whole genome shotgun (WGS) entry which is preliminary data.</text>
</comment>
<keyword evidence="10" id="KW-1185">Reference proteome</keyword>
<evidence type="ECO:0000256" key="1">
    <source>
        <dbReference type="ARBA" id="ARBA00022603"/>
    </source>
</evidence>